<evidence type="ECO:0000313" key="1">
    <source>
        <dbReference type="EMBL" id="MBP1967965.1"/>
    </source>
</evidence>
<keyword evidence="2" id="KW-1185">Reference proteome</keyword>
<name>A0ABS4IAQ9_9BACI</name>
<dbReference type="RefSeq" id="WP_209461214.1">
    <property type="nucleotide sequence ID" value="NZ_CP110224.1"/>
</dbReference>
<sequence>MEVKIKNVLLEKSIGLLFNLSLKGKQSRHRTKFIKRLEERLQEVAEEDKQLLQQHCRLDEQGNPKIINGERYDVKDIEAFSKDKQELYNEELVIDDGDSQAILNTVRTILDECNVEFKDQQATLYDYLCDQFKVDETIEENNKNEKDVG</sequence>
<comment type="caution">
    <text evidence="1">The sequence shown here is derived from an EMBL/GenBank/DDBJ whole genome shotgun (WGS) entry which is preliminary data.</text>
</comment>
<reference evidence="1 2" key="1">
    <citation type="submission" date="2021-03" db="EMBL/GenBank/DDBJ databases">
        <title>Genomic Encyclopedia of Type Strains, Phase IV (KMG-IV): sequencing the most valuable type-strain genomes for metagenomic binning, comparative biology and taxonomic classification.</title>
        <authorList>
            <person name="Goeker M."/>
        </authorList>
    </citation>
    <scope>NUCLEOTIDE SEQUENCE [LARGE SCALE GENOMIC DNA]</scope>
    <source>
        <strain evidence="1 2">DSM 25609</strain>
    </source>
</reference>
<proteinExistence type="predicted"/>
<gene>
    <name evidence="1" type="ORF">J2Z83_000057</name>
</gene>
<dbReference type="EMBL" id="JAGGKX010000001">
    <property type="protein sequence ID" value="MBP1967965.1"/>
    <property type="molecule type" value="Genomic_DNA"/>
</dbReference>
<evidence type="ECO:0000313" key="2">
    <source>
        <dbReference type="Proteomes" id="UP001519345"/>
    </source>
</evidence>
<protein>
    <submittedName>
        <fullName evidence="1">RNase H-like nuclease (RuvC/YqgF family)</fullName>
    </submittedName>
</protein>
<accession>A0ABS4IAQ9</accession>
<dbReference type="Proteomes" id="UP001519345">
    <property type="component" value="Unassembled WGS sequence"/>
</dbReference>
<organism evidence="1 2">
    <name type="scientific">Virgibacillus natechei</name>
    <dbReference type="NCBI Taxonomy" id="1216297"/>
    <lineage>
        <taxon>Bacteria</taxon>
        <taxon>Bacillati</taxon>
        <taxon>Bacillota</taxon>
        <taxon>Bacilli</taxon>
        <taxon>Bacillales</taxon>
        <taxon>Bacillaceae</taxon>
        <taxon>Virgibacillus</taxon>
    </lineage>
</organism>